<keyword evidence="6" id="KW-1185">Reference proteome</keyword>
<dbReference type="Proteomes" id="UP000439314">
    <property type="component" value="Unassembled WGS sequence"/>
</dbReference>
<dbReference type="EMBL" id="WJPN01000012">
    <property type="protein sequence ID" value="MRH01509.1"/>
    <property type="molecule type" value="Genomic_DNA"/>
</dbReference>
<gene>
    <name evidence="4" type="ORF">GIY21_14535</name>
    <name evidence="5" type="ORF">GIY22_13925</name>
</gene>
<sequence>MKSISMGCGLLLAMSATVQAQAPVPAAAPAPAPAALPPGLQDLDAQVERVRKQFDVPGIAIAIVKDGKVVLERGYGVRELGKPEPVDAQTLFAIASNTKAFTSAALSILADEGKLKLEDRVVDHLPWFQMSDAYVTREMRVRDLLSHRSGLSLGAGDLLFWPATSYSNEEVVRRLAHVPLKGGFRDRYAYDNILYAVAQKLIEQVSGQSYAEFVRQRIFVPVGMTGARINSDHLQPGDEAAVGHAKFDFRELRTVAPLTWSNNSGAGGIYANVHDMAKWMQVQLDGGRLPSADGQARQLFSAQRQQEMWQMITPIAISEPSVPELLPARPNFAGYGEGWSLSDYRGAKLVWHTGGWPGMVSRLTLVPERKLGVIVLTNQEVGAAFNAITLRVLDAYLGAPATDWTAAYAKAVVKADANADEDWAKHVAARDAKSTPSLPLSGYAGTYRDPWYGDVVVRQQGKRLELQFSKTAQLVGTLEHWQHDTFIVRWRDRSLNADAFLSFALTADGKVREARMQAISPLTDFSFDFQDLVLTPVE</sequence>
<protein>
    <submittedName>
        <fullName evidence="4">Serine hydrolase</fullName>
    </submittedName>
</protein>
<accession>A0A6N7QAZ1</accession>
<reference evidence="5" key="2">
    <citation type="journal article" date="2020" name="Plant Dis.">
        <title>A Grain Rot of Rice in Iran Caused by a Xanthomonas Strain Closely Related to X. sacchari.</title>
        <authorList>
            <person name="Mirghasempour S.A."/>
            <person name="Huang S."/>
            <person name="Studholme D.J."/>
            <person name="Brady C.L."/>
        </authorList>
    </citation>
    <scope>NUCLEOTIDE SEQUENCE</scope>
    <source>
        <strain evidence="5">SAM114</strain>
    </source>
</reference>
<dbReference type="PANTHER" id="PTHR46825:SF15">
    <property type="entry name" value="BETA-LACTAMASE-RELATED DOMAIN-CONTAINING PROTEIN"/>
    <property type="match status" value="1"/>
</dbReference>
<evidence type="ECO:0000313" key="7">
    <source>
        <dbReference type="Proteomes" id="UP000439314"/>
    </source>
</evidence>
<keyword evidence="1" id="KW-0732">Signal</keyword>
<dbReference type="Pfam" id="PF00144">
    <property type="entry name" value="Beta-lactamase"/>
    <property type="match status" value="1"/>
</dbReference>
<dbReference type="SUPFAM" id="SSF56601">
    <property type="entry name" value="beta-lactamase/transpeptidase-like"/>
    <property type="match status" value="1"/>
</dbReference>
<dbReference type="AlphaFoldDB" id="A0A6N7QAZ1"/>
<reference evidence="6 7" key="1">
    <citation type="submission" date="2019-11" db="EMBL/GenBank/DDBJ databases">
        <title>First report of rice panicle blight caused by Xanthomonas sp. in Iran.</title>
        <authorList>
            <person name="Mirghasempour S.A."/>
            <person name="Huang S."/>
            <person name="Brady C.L."/>
            <person name="Studholme D.J."/>
        </authorList>
    </citation>
    <scope>NUCLEOTIDE SEQUENCE [LARGE SCALE GENOMIC DNA]</scope>
    <source>
        <strain evidence="4 7">ASD011</strain>
        <strain evidence="6">SAM114</strain>
    </source>
</reference>
<dbReference type="Proteomes" id="UP000437931">
    <property type="component" value="Unassembled WGS sequence"/>
</dbReference>
<dbReference type="InterPro" id="IPR050491">
    <property type="entry name" value="AmpC-like"/>
</dbReference>
<dbReference type="InterPro" id="IPR021860">
    <property type="entry name" value="Peptidase_S12_Pab87-rel_C"/>
</dbReference>
<dbReference type="InterPro" id="IPR012338">
    <property type="entry name" value="Beta-lactam/transpept-like"/>
</dbReference>
<evidence type="ECO:0000313" key="5">
    <source>
        <dbReference type="EMBL" id="MRH75717.1"/>
    </source>
</evidence>
<keyword evidence="4" id="KW-0378">Hydrolase</keyword>
<evidence type="ECO:0000259" key="2">
    <source>
        <dbReference type="Pfam" id="PF00144"/>
    </source>
</evidence>
<feature type="chain" id="PRO_5027068678" evidence="1">
    <location>
        <begin position="21"/>
        <end position="538"/>
    </location>
</feature>
<dbReference type="Gene3D" id="3.40.710.10">
    <property type="entry name" value="DD-peptidase/beta-lactamase superfamily"/>
    <property type="match status" value="1"/>
</dbReference>
<comment type="caution">
    <text evidence="4">The sequence shown here is derived from an EMBL/GenBank/DDBJ whole genome shotgun (WGS) entry which is preliminary data.</text>
</comment>
<feature type="domain" description="Peptidase S12 Pab87-related C-terminal" evidence="3">
    <location>
        <begin position="430"/>
        <end position="535"/>
    </location>
</feature>
<dbReference type="Pfam" id="PF11954">
    <property type="entry name" value="DUF3471"/>
    <property type="match status" value="1"/>
</dbReference>
<dbReference type="RefSeq" id="WP_153751947.1">
    <property type="nucleotide sequence ID" value="NZ_WJPM01000012.1"/>
</dbReference>
<feature type="domain" description="Beta-lactamase-related" evidence="2">
    <location>
        <begin position="46"/>
        <end position="386"/>
    </location>
</feature>
<organism evidence="4 7">
    <name type="scientific">Xanthomonas sontii</name>
    <dbReference type="NCBI Taxonomy" id="2650745"/>
    <lineage>
        <taxon>Bacteria</taxon>
        <taxon>Pseudomonadati</taxon>
        <taxon>Pseudomonadota</taxon>
        <taxon>Gammaproteobacteria</taxon>
        <taxon>Lysobacterales</taxon>
        <taxon>Lysobacteraceae</taxon>
        <taxon>Xanthomonas</taxon>
    </lineage>
</organism>
<name>A0A6N7QAZ1_9XANT</name>
<evidence type="ECO:0000313" key="4">
    <source>
        <dbReference type="EMBL" id="MRH01509.1"/>
    </source>
</evidence>
<proteinExistence type="predicted"/>
<feature type="signal peptide" evidence="1">
    <location>
        <begin position="1"/>
        <end position="20"/>
    </location>
</feature>
<evidence type="ECO:0000259" key="3">
    <source>
        <dbReference type="Pfam" id="PF11954"/>
    </source>
</evidence>
<dbReference type="EMBL" id="WJPM01000012">
    <property type="protein sequence ID" value="MRH75717.1"/>
    <property type="molecule type" value="Genomic_DNA"/>
</dbReference>
<evidence type="ECO:0000256" key="1">
    <source>
        <dbReference type="SAM" id="SignalP"/>
    </source>
</evidence>
<dbReference type="Gene3D" id="2.40.128.600">
    <property type="match status" value="1"/>
</dbReference>
<dbReference type="GO" id="GO:0016787">
    <property type="term" value="F:hydrolase activity"/>
    <property type="evidence" value="ECO:0007669"/>
    <property type="project" value="UniProtKB-KW"/>
</dbReference>
<evidence type="ECO:0000313" key="6">
    <source>
        <dbReference type="Proteomes" id="UP000437931"/>
    </source>
</evidence>
<dbReference type="PANTHER" id="PTHR46825">
    <property type="entry name" value="D-ALANYL-D-ALANINE-CARBOXYPEPTIDASE/ENDOPEPTIDASE AMPH"/>
    <property type="match status" value="1"/>
</dbReference>
<dbReference type="InterPro" id="IPR001466">
    <property type="entry name" value="Beta-lactam-related"/>
</dbReference>